<dbReference type="Gene3D" id="2.40.50.230">
    <property type="entry name" value="Gp5 N-terminal domain"/>
    <property type="match status" value="1"/>
</dbReference>
<evidence type="ECO:0000313" key="2">
    <source>
        <dbReference type="EMBL" id="MEM4989807.1"/>
    </source>
</evidence>
<feature type="domain" description="Gp5/Type VI secretion system Vgr protein OB-fold" evidence="1">
    <location>
        <begin position="20"/>
        <end position="93"/>
    </location>
</feature>
<proteinExistence type="predicted"/>
<dbReference type="EMBL" id="JBANDC010000017">
    <property type="protein sequence ID" value="MEM4989807.1"/>
    <property type="molecule type" value="Genomic_DNA"/>
</dbReference>
<organism evidence="2 3">
    <name type="scientific">Collimonas rhizosphaerae</name>
    <dbReference type="NCBI Taxonomy" id="3126357"/>
    <lineage>
        <taxon>Bacteria</taxon>
        <taxon>Pseudomonadati</taxon>
        <taxon>Pseudomonadota</taxon>
        <taxon>Betaproteobacteria</taxon>
        <taxon>Burkholderiales</taxon>
        <taxon>Oxalobacteraceae</taxon>
        <taxon>Collimonas</taxon>
    </lineage>
</organism>
<accession>A0ABU9Q0P8</accession>
<keyword evidence="3" id="KW-1185">Reference proteome</keyword>
<dbReference type="InterPro" id="IPR006531">
    <property type="entry name" value="Gp5/Vgr_OB"/>
</dbReference>
<dbReference type="Proteomes" id="UP001495910">
    <property type="component" value="Unassembled WGS sequence"/>
</dbReference>
<dbReference type="InterPro" id="IPR037026">
    <property type="entry name" value="Vgr_OB-fold_dom_sf"/>
</dbReference>
<name>A0ABU9Q0P8_9BURK</name>
<dbReference type="SUPFAM" id="SSF69255">
    <property type="entry name" value="gp5 N-terminal domain-like"/>
    <property type="match status" value="1"/>
</dbReference>
<comment type="caution">
    <text evidence="2">The sequence shown here is derived from an EMBL/GenBank/DDBJ whole genome shotgun (WGS) entry which is preliminary data.</text>
</comment>
<protein>
    <submittedName>
        <fullName evidence="2">Phage baseplate assembly protein V</fullName>
    </submittedName>
</protein>
<dbReference type="RefSeq" id="WP_342830974.1">
    <property type="nucleotide sequence ID" value="NZ_JBANDC010000017.1"/>
</dbReference>
<evidence type="ECO:0000313" key="3">
    <source>
        <dbReference type="Proteomes" id="UP001495910"/>
    </source>
</evidence>
<reference evidence="2 3" key="1">
    <citation type="submission" date="2024-02" db="EMBL/GenBank/DDBJ databases">
        <title>Draft genome sequence of Collimonas sp. strain H4R21, an effective mineral-weathering bacterial strain isolated from the beech rhizosphere.</title>
        <authorList>
            <person name="Morin E."/>
            <person name="Uroz S."/>
            <person name="Leveau J.H.J."/>
            <person name="Kumar R."/>
            <person name="Rey M.W."/>
            <person name="Pham J."/>
        </authorList>
    </citation>
    <scope>NUCLEOTIDE SEQUENCE [LARGE SCALE GENOMIC DNA]</scope>
    <source>
        <strain evidence="2 3">H4R21</strain>
    </source>
</reference>
<gene>
    <name evidence="2" type="ORF">V8G57_20635</name>
</gene>
<evidence type="ECO:0000259" key="1">
    <source>
        <dbReference type="Pfam" id="PF04717"/>
    </source>
</evidence>
<sequence length="208" mass="21847">MSMNADEGFSSGSMTLGVTLGTVSNTKDDKGLGRVKVNFILKGQEIESGWLQVMSFFAGPGYGAFFLPQPGDSALLAFADGDASQAYVLGFMWNGVQKPPLEAAQQQDVRVIKTKGGKTITLDDSEKENITITDSKNNRIVIDTANNKISISSEGDFAISAKGKLTISGAQVVVQNTAGSVKADLSSSAMQLQGGQSIKLSAAMIDLN</sequence>
<dbReference type="Pfam" id="PF04717">
    <property type="entry name" value="Phage_base_V"/>
    <property type="match status" value="1"/>
</dbReference>